<feature type="transmembrane region" description="Helical" evidence="1">
    <location>
        <begin position="332"/>
        <end position="358"/>
    </location>
</feature>
<evidence type="ECO:0000256" key="1">
    <source>
        <dbReference type="SAM" id="Phobius"/>
    </source>
</evidence>
<feature type="transmembrane region" description="Helical" evidence="1">
    <location>
        <begin position="144"/>
        <end position="164"/>
    </location>
</feature>
<dbReference type="NCBIfam" id="NF047644">
    <property type="entry name" value="TsoY_fam"/>
    <property type="match status" value="1"/>
</dbReference>
<dbReference type="InterPro" id="IPR059133">
    <property type="entry name" value="TsoY-like"/>
</dbReference>
<gene>
    <name evidence="2" type="ORF">EV655_11292</name>
</gene>
<dbReference type="EMBL" id="SLWW01000012">
    <property type="protein sequence ID" value="TCO69964.1"/>
    <property type="molecule type" value="Genomic_DNA"/>
</dbReference>
<dbReference type="Proteomes" id="UP000295142">
    <property type="component" value="Unassembled WGS sequence"/>
</dbReference>
<evidence type="ECO:0000313" key="2">
    <source>
        <dbReference type="EMBL" id="TCO69964.1"/>
    </source>
</evidence>
<feature type="transmembrane region" description="Helical" evidence="1">
    <location>
        <begin position="252"/>
        <end position="271"/>
    </location>
</feature>
<keyword evidence="1" id="KW-1133">Transmembrane helix</keyword>
<name>A0A4R2KB09_9RHOB</name>
<keyword evidence="1" id="KW-0472">Membrane</keyword>
<sequence length="404" mass="43429">MTIPATRPADRYSPLYFLASLGAGGLAVTFFMYLFFWVPHPGQPVPVFEDVAQAFASGGPVMQGMIAVAYFGIAVLAFHNIRLLVWNIAQYRRLKGTPAWHDLTSTNAETQLLAMPLALAMSVNVGFVLGMAFVPGLWSVVEYLFPMALIAFGLIGVLAFRQLGHFFGRVLTRGGVFDVTAHNSFAQLLPAFALSMVAVGFAAPAAMSTVPLTAGISLIGSTFFGVAAILYAVVAAITGFNSMLHYGTARESGPTLMVVIPIMTVLGITFLRQEHGMTHTFGAEVSAVETLVFLSRLMAVQVVFLLLGFLVLNRQGYWRAYIFGAGDSAGAYALICPGVALSVMLQFWLNAGLVASGLVVKFSVGYWAISALAVVIQIVMVWFTFHLNRRHFGRARGSAPVPAE</sequence>
<accession>A0A4R2KB09</accession>
<keyword evidence="3" id="KW-1185">Reference proteome</keyword>
<reference evidence="2 3" key="1">
    <citation type="submission" date="2019-03" db="EMBL/GenBank/DDBJ databases">
        <title>Genomic Encyclopedia of Type Strains, Phase IV (KMG-IV): sequencing the most valuable type-strain genomes for metagenomic binning, comparative biology and taxonomic classification.</title>
        <authorList>
            <person name="Goeker M."/>
        </authorList>
    </citation>
    <scope>NUCLEOTIDE SEQUENCE [LARGE SCALE GENOMIC DNA]</scope>
    <source>
        <strain evidence="2 3">DSM 4868</strain>
    </source>
</reference>
<feature type="transmembrane region" description="Helical" evidence="1">
    <location>
        <begin position="364"/>
        <end position="385"/>
    </location>
</feature>
<feature type="transmembrane region" description="Helical" evidence="1">
    <location>
        <begin position="117"/>
        <end position="138"/>
    </location>
</feature>
<feature type="transmembrane region" description="Helical" evidence="1">
    <location>
        <begin position="65"/>
        <end position="85"/>
    </location>
</feature>
<feature type="transmembrane region" description="Helical" evidence="1">
    <location>
        <begin position="291"/>
        <end position="312"/>
    </location>
</feature>
<evidence type="ECO:0000313" key="3">
    <source>
        <dbReference type="Proteomes" id="UP000295142"/>
    </source>
</evidence>
<keyword evidence="1" id="KW-0812">Transmembrane</keyword>
<feature type="transmembrane region" description="Helical" evidence="1">
    <location>
        <begin position="15"/>
        <end position="38"/>
    </location>
</feature>
<feature type="transmembrane region" description="Helical" evidence="1">
    <location>
        <begin position="218"/>
        <end position="240"/>
    </location>
</feature>
<protein>
    <submittedName>
        <fullName evidence="2">Uncharacterized protein</fullName>
    </submittedName>
</protein>
<dbReference type="AlphaFoldDB" id="A0A4R2KB09"/>
<comment type="caution">
    <text evidence="2">The sequence shown here is derived from an EMBL/GenBank/DDBJ whole genome shotgun (WGS) entry which is preliminary data.</text>
</comment>
<organism evidence="2 3">
    <name type="scientific">Rhodovulum euryhalinum</name>
    <dbReference type="NCBI Taxonomy" id="35805"/>
    <lineage>
        <taxon>Bacteria</taxon>
        <taxon>Pseudomonadati</taxon>
        <taxon>Pseudomonadota</taxon>
        <taxon>Alphaproteobacteria</taxon>
        <taxon>Rhodobacterales</taxon>
        <taxon>Paracoccaceae</taxon>
        <taxon>Rhodovulum</taxon>
    </lineage>
</organism>
<feature type="transmembrane region" description="Helical" evidence="1">
    <location>
        <begin position="185"/>
        <end position="206"/>
    </location>
</feature>
<proteinExistence type="predicted"/>
<dbReference type="OrthoDB" id="9156251at2"/>
<dbReference type="RefSeq" id="WP_132546033.1">
    <property type="nucleotide sequence ID" value="NZ_SLWW01000012.1"/>
</dbReference>